<dbReference type="PROSITE" id="PS50931">
    <property type="entry name" value="HTH_LYSR"/>
    <property type="match status" value="1"/>
</dbReference>
<dbReference type="GO" id="GO:0043565">
    <property type="term" value="F:sequence-specific DNA binding"/>
    <property type="evidence" value="ECO:0007669"/>
    <property type="project" value="TreeGrafter"/>
</dbReference>
<dbReference type="GO" id="GO:0010628">
    <property type="term" value="P:positive regulation of gene expression"/>
    <property type="evidence" value="ECO:0007669"/>
    <property type="project" value="TreeGrafter"/>
</dbReference>
<evidence type="ECO:0000313" key="6">
    <source>
        <dbReference type="EMBL" id="PSH57093.1"/>
    </source>
</evidence>
<evidence type="ECO:0000256" key="4">
    <source>
        <dbReference type="ARBA" id="ARBA00023163"/>
    </source>
</evidence>
<dbReference type="PANTHER" id="PTHR30427">
    <property type="entry name" value="TRANSCRIPTIONAL ACTIVATOR PROTEIN LYSR"/>
    <property type="match status" value="1"/>
</dbReference>
<dbReference type="InterPro" id="IPR000847">
    <property type="entry name" value="LysR_HTH_N"/>
</dbReference>
<sequence>MTDMPEEAGIGLRRAQIFREIIRSGSTRRASKVLRITQSAVSQQLKLFEEHVGEKLFIRDRRGLIPTTRAVEIYNRIDRYFDTLGHIEREIFGSFAVARNSLTIAAPHIVCLSLLPKLVAELERTDPSLEFYVRAQSYDQIAQLVLTGEADVGLSRLPLDERFFEWQSIMASRSVCLLRPDHALAGKKFLTAEDVASERMITLDREFSSNLMVMNSFAHKGHTPFVNVRTDAVGFSAAFAAYGSGITVVNDFIARQCEVFNLKTIPFRPGVVHEYVVFWRRGSDKVSRQAALIGAIVDYAKRCA</sequence>
<feature type="domain" description="HTH lysR-type" evidence="5">
    <location>
        <begin position="10"/>
        <end position="67"/>
    </location>
</feature>
<dbReference type="PANTHER" id="PTHR30427:SF1">
    <property type="entry name" value="TRANSCRIPTIONAL ACTIVATOR PROTEIN LYSR"/>
    <property type="match status" value="1"/>
</dbReference>
<evidence type="ECO:0000313" key="7">
    <source>
        <dbReference type="Proteomes" id="UP000241158"/>
    </source>
</evidence>
<evidence type="ECO:0000259" key="5">
    <source>
        <dbReference type="PROSITE" id="PS50931"/>
    </source>
</evidence>
<accession>A0A2P7ASE1</accession>
<dbReference type="RefSeq" id="WP_106717859.1">
    <property type="nucleotide sequence ID" value="NZ_JACHXT010000003.1"/>
</dbReference>
<gene>
    <name evidence="6" type="ORF">CU100_17655</name>
</gene>
<dbReference type="InterPro" id="IPR005119">
    <property type="entry name" value="LysR_subst-bd"/>
</dbReference>
<comment type="caution">
    <text evidence="6">The sequence shown here is derived from an EMBL/GenBank/DDBJ whole genome shotgun (WGS) entry which is preliminary data.</text>
</comment>
<evidence type="ECO:0000256" key="3">
    <source>
        <dbReference type="ARBA" id="ARBA00023125"/>
    </source>
</evidence>
<dbReference type="Gene3D" id="1.10.10.10">
    <property type="entry name" value="Winged helix-like DNA-binding domain superfamily/Winged helix DNA-binding domain"/>
    <property type="match status" value="1"/>
</dbReference>
<dbReference type="AlphaFoldDB" id="A0A2P7ASE1"/>
<keyword evidence="7" id="KW-1185">Reference proteome</keyword>
<evidence type="ECO:0000256" key="1">
    <source>
        <dbReference type="ARBA" id="ARBA00009437"/>
    </source>
</evidence>
<dbReference type="SUPFAM" id="SSF46785">
    <property type="entry name" value="Winged helix' DNA-binding domain"/>
    <property type="match status" value="1"/>
</dbReference>
<protein>
    <submittedName>
        <fullName evidence="6">LysR family transcriptional regulator</fullName>
    </submittedName>
</protein>
<dbReference type="SUPFAM" id="SSF53850">
    <property type="entry name" value="Periplasmic binding protein-like II"/>
    <property type="match status" value="1"/>
</dbReference>
<dbReference type="OrthoDB" id="7260751at2"/>
<dbReference type="Gene3D" id="3.40.190.290">
    <property type="match status" value="1"/>
</dbReference>
<dbReference type="GO" id="GO:0003700">
    <property type="term" value="F:DNA-binding transcription factor activity"/>
    <property type="evidence" value="ECO:0007669"/>
    <property type="project" value="InterPro"/>
</dbReference>
<keyword evidence="2" id="KW-0805">Transcription regulation</keyword>
<dbReference type="InterPro" id="IPR036388">
    <property type="entry name" value="WH-like_DNA-bd_sf"/>
</dbReference>
<name>A0A2P7ASE1_9HYPH</name>
<dbReference type="Pfam" id="PF00126">
    <property type="entry name" value="HTH_1"/>
    <property type="match status" value="1"/>
</dbReference>
<dbReference type="InterPro" id="IPR036390">
    <property type="entry name" value="WH_DNA-bd_sf"/>
</dbReference>
<proteinExistence type="inferred from homology"/>
<comment type="similarity">
    <text evidence="1">Belongs to the LysR transcriptional regulatory family.</text>
</comment>
<dbReference type="Proteomes" id="UP000241158">
    <property type="component" value="Unassembled WGS sequence"/>
</dbReference>
<organism evidence="6 7">
    <name type="scientific">Phyllobacterium endophyticum</name>
    <dbReference type="NCBI Taxonomy" id="1149773"/>
    <lineage>
        <taxon>Bacteria</taxon>
        <taxon>Pseudomonadati</taxon>
        <taxon>Pseudomonadota</taxon>
        <taxon>Alphaproteobacteria</taxon>
        <taxon>Hyphomicrobiales</taxon>
        <taxon>Phyllobacteriaceae</taxon>
        <taxon>Phyllobacterium</taxon>
    </lineage>
</organism>
<dbReference type="EMBL" id="PGGN01000003">
    <property type="protein sequence ID" value="PSH57093.1"/>
    <property type="molecule type" value="Genomic_DNA"/>
</dbReference>
<dbReference type="Pfam" id="PF03466">
    <property type="entry name" value="LysR_substrate"/>
    <property type="match status" value="1"/>
</dbReference>
<reference evidence="7" key="1">
    <citation type="submission" date="2017-11" db="EMBL/GenBank/DDBJ databases">
        <authorList>
            <person name="Kuznetsova I."/>
            <person name="Sazanova A."/>
            <person name="Chirak E."/>
            <person name="Safronova V."/>
            <person name="Willems A."/>
        </authorList>
    </citation>
    <scope>NUCLEOTIDE SEQUENCE [LARGE SCALE GENOMIC DNA]</scope>
    <source>
        <strain evidence="7">PEPV15</strain>
    </source>
</reference>
<keyword evidence="4" id="KW-0804">Transcription</keyword>
<keyword evidence="3" id="KW-0238">DNA-binding</keyword>
<evidence type="ECO:0000256" key="2">
    <source>
        <dbReference type="ARBA" id="ARBA00023015"/>
    </source>
</evidence>